<dbReference type="SUPFAM" id="SSF48403">
    <property type="entry name" value="Ankyrin repeat"/>
    <property type="match status" value="1"/>
</dbReference>
<gene>
    <name evidence="4" type="ORF">EV420DRAFT_1280264</name>
</gene>
<dbReference type="AlphaFoldDB" id="A0AA39JCI8"/>
<evidence type="ECO:0000256" key="1">
    <source>
        <dbReference type="ARBA" id="ARBA00022737"/>
    </source>
</evidence>
<feature type="domain" description="Nephrocystin 3-like N-terminal" evidence="3">
    <location>
        <begin position="26"/>
        <end position="189"/>
    </location>
</feature>
<keyword evidence="5" id="KW-1185">Reference proteome</keyword>
<reference evidence="4" key="1">
    <citation type="submission" date="2023-06" db="EMBL/GenBank/DDBJ databases">
        <authorList>
            <consortium name="Lawrence Berkeley National Laboratory"/>
            <person name="Ahrendt S."/>
            <person name="Sahu N."/>
            <person name="Indic B."/>
            <person name="Wong-Bajracharya J."/>
            <person name="Merenyi Z."/>
            <person name="Ke H.-M."/>
            <person name="Monk M."/>
            <person name="Kocsube S."/>
            <person name="Drula E."/>
            <person name="Lipzen A."/>
            <person name="Balint B."/>
            <person name="Henrissat B."/>
            <person name="Andreopoulos B."/>
            <person name="Martin F.M."/>
            <person name="Harder C.B."/>
            <person name="Rigling D."/>
            <person name="Ford K.L."/>
            <person name="Foster G.D."/>
            <person name="Pangilinan J."/>
            <person name="Papanicolaou A."/>
            <person name="Barry K."/>
            <person name="LaButti K."/>
            <person name="Viragh M."/>
            <person name="Koriabine M."/>
            <person name="Yan M."/>
            <person name="Riley R."/>
            <person name="Champramary S."/>
            <person name="Plett K.L."/>
            <person name="Tsai I.J."/>
            <person name="Slot J."/>
            <person name="Sipos G."/>
            <person name="Plett J."/>
            <person name="Nagy L.G."/>
            <person name="Grigoriev I.V."/>
        </authorList>
    </citation>
    <scope>NUCLEOTIDE SEQUENCE</scope>
    <source>
        <strain evidence="4">CCBAS 213</strain>
    </source>
</reference>
<organism evidence="4 5">
    <name type="scientific">Armillaria tabescens</name>
    <name type="common">Ringless honey mushroom</name>
    <name type="synonym">Agaricus tabescens</name>
    <dbReference type="NCBI Taxonomy" id="1929756"/>
    <lineage>
        <taxon>Eukaryota</taxon>
        <taxon>Fungi</taxon>
        <taxon>Dikarya</taxon>
        <taxon>Basidiomycota</taxon>
        <taxon>Agaricomycotina</taxon>
        <taxon>Agaricomycetes</taxon>
        <taxon>Agaricomycetidae</taxon>
        <taxon>Agaricales</taxon>
        <taxon>Marasmiineae</taxon>
        <taxon>Physalacriaceae</taxon>
        <taxon>Desarmillaria</taxon>
    </lineage>
</organism>
<dbReference type="Proteomes" id="UP001175211">
    <property type="component" value="Unassembled WGS sequence"/>
</dbReference>
<proteinExistence type="predicted"/>
<evidence type="ECO:0000259" key="3">
    <source>
        <dbReference type="Pfam" id="PF24883"/>
    </source>
</evidence>
<dbReference type="GeneID" id="85351742"/>
<dbReference type="EMBL" id="JAUEPS010000101">
    <property type="protein sequence ID" value="KAK0438148.1"/>
    <property type="molecule type" value="Genomic_DNA"/>
</dbReference>
<dbReference type="InterPro" id="IPR056884">
    <property type="entry name" value="NPHP3-like_N"/>
</dbReference>
<protein>
    <submittedName>
        <fullName evidence="4">Ankyrin repeat-containing domain protein</fullName>
    </submittedName>
</protein>
<sequence length="767" mass="85830">MSIITWLTDLNFKSVQADKLSQRVGDTGRWFLESEQFRSWVDGSVRSSRLWCPGNPGVGKTILSSIVIDYLQSLDYEEKTLILRIFCDYQSAATQTIANLFCSLLKQLIQDHGLSPSITSLYNELRRKQTRPSLGALTKILSQELESFHRVYIVLDALDEFIDNNGGREELIDMIKSLGDNIHLCVTSRVITTIGTLFEEDTRLDIRASDDDIKAYITTKLSCGRLARLIKGRDDLRQEILDGITEKADGMFLLAGLHMDSLAQSTTPKILRVALGKLPDNMAGAYDKTLERVNSQGEHDRDLAYRIFGWIAFAARPLTVLELRYALAVELGTTALDPDNLCNDDLLGSVCAGLVIMDQPNWIFRYYDISIVRFVHYTTQEYFMSRQDDLFPGFGGSITRTCLTYMTFNDIDIPRPCIPEKTYTVSFFGSPLALLLRDIEKHMFLNYSYSYWGYHASGLVQYSIEREIIAFLDVAHHRQVADMLRTRHMHWPPSPVVPPSPLQSAVHQGLVHITEVLLNQGADPREELPLVVAAEVGHLEIVKLLLSRDDVDVNQADPKNFHTPLMEAARNGHEEVIKAILASKHMNSLNSVDKDGNSALFHAIYKHRSKVVRILLATPGINATSCNHIGFSPLAAAVYGRLKDDVDPNGRSPETQWTPLSYAAESGYAHIATMLLQTGRVDVNSRDCKERTALMTAAVRGNVDAVKVLLGHPGIAIMAKDKNGKTAYSHAYLQRLRRLDDFGIDGVIALLEEYGGGSHANDYLPTR</sequence>
<accession>A0AA39JCI8</accession>
<dbReference type="Pfam" id="PF12796">
    <property type="entry name" value="Ank_2"/>
    <property type="match status" value="2"/>
</dbReference>
<dbReference type="Gene3D" id="1.25.40.20">
    <property type="entry name" value="Ankyrin repeat-containing domain"/>
    <property type="match status" value="2"/>
</dbReference>
<dbReference type="Pfam" id="PF22939">
    <property type="entry name" value="WHD_GPIID"/>
    <property type="match status" value="1"/>
</dbReference>
<evidence type="ECO:0000313" key="4">
    <source>
        <dbReference type="EMBL" id="KAK0438148.1"/>
    </source>
</evidence>
<dbReference type="InterPro" id="IPR036770">
    <property type="entry name" value="Ankyrin_rpt-contain_sf"/>
</dbReference>
<dbReference type="PANTHER" id="PTHR10039">
    <property type="entry name" value="AMELOGENIN"/>
    <property type="match status" value="1"/>
</dbReference>
<dbReference type="Pfam" id="PF24883">
    <property type="entry name" value="NPHP3_N"/>
    <property type="match status" value="1"/>
</dbReference>
<keyword evidence="1" id="KW-0677">Repeat</keyword>
<dbReference type="RefSeq" id="XP_060322828.1">
    <property type="nucleotide sequence ID" value="XM_060468194.1"/>
</dbReference>
<dbReference type="InterPro" id="IPR002110">
    <property type="entry name" value="Ankyrin_rpt"/>
</dbReference>
<dbReference type="SUPFAM" id="SSF52540">
    <property type="entry name" value="P-loop containing nucleoside triphosphate hydrolases"/>
    <property type="match status" value="1"/>
</dbReference>
<dbReference type="SMART" id="SM00248">
    <property type="entry name" value="ANK"/>
    <property type="match status" value="5"/>
</dbReference>
<name>A0AA39JCI8_ARMTA</name>
<dbReference type="InterPro" id="IPR054471">
    <property type="entry name" value="GPIID_WHD"/>
</dbReference>
<evidence type="ECO:0000259" key="2">
    <source>
        <dbReference type="Pfam" id="PF22939"/>
    </source>
</evidence>
<dbReference type="Gene3D" id="3.40.50.300">
    <property type="entry name" value="P-loop containing nucleotide triphosphate hydrolases"/>
    <property type="match status" value="1"/>
</dbReference>
<dbReference type="InterPro" id="IPR027417">
    <property type="entry name" value="P-loop_NTPase"/>
</dbReference>
<feature type="domain" description="GPI inositol-deacylase winged helix" evidence="2">
    <location>
        <begin position="295"/>
        <end position="386"/>
    </location>
</feature>
<dbReference type="PANTHER" id="PTHR10039:SF15">
    <property type="entry name" value="NACHT DOMAIN-CONTAINING PROTEIN"/>
    <property type="match status" value="1"/>
</dbReference>
<evidence type="ECO:0000313" key="5">
    <source>
        <dbReference type="Proteomes" id="UP001175211"/>
    </source>
</evidence>
<comment type="caution">
    <text evidence="4">The sequence shown here is derived from an EMBL/GenBank/DDBJ whole genome shotgun (WGS) entry which is preliminary data.</text>
</comment>